<dbReference type="PANTHER" id="PTHR48109:SF4">
    <property type="entry name" value="DIHYDROOROTATE DEHYDROGENASE (QUINONE), MITOCHONDRIAL"/>
    <property type="match status" value="1"/>
</dbReference>
<feature type="binding site" evidence="11">
    <location>
        <position position="63"/>
    </location>
    <ligand>
        <name>substrate</name>
    </ligand>
</feature>
<dbReference type="EC" id="1.3.5.2" evidence="11"/>
<comment type="pathway">
    <text evidence="3 11">Pyrimidine metabolism; UMP biosynthesis via de novo pathway; orotate from (S)-dihydroorotate (quinone route): step 1/1.</text>
</comment>
<feature type="active site" description="Nucleophile" evidence="11">
    <location>
        <position position="172"/>
    </location>
</feature>
<evidence type="ECO:0000256" key="6">
    <source>
        <dbReference type="ARBA" id="ARBA00022643"/>
    </source>
</evidence>
<dbReference type="SUPFAM" id="SSF51395">
    <property type="entry name" value="FMN-linked oxidoreductases"/>
    <property type="match status" value="1"/>
</dbReference>
<dbReference type="InterPro" id="IPR005719">
    <property type="entry name" value="Dihydroorotate_DH_2"/>
</dbReference>
<feature type="binding site" evidence="11">
    <location>
        <position position="169"/>
    </location>
    <ligand>
        <name>substrate</name>
    </ligand>
</feature>
<feature type="binding site" evidence="11">
    <location>
        <begin position="108"/>
        <end position="112"/>
    </location>
    <ligand>
        <name>substrate</name>
    </ligand>
</feature>
<comment type="similarity">
    <text evidence="4 11">Belongs to the dihydroorotate dehydrogenase family. Type 2 subfamily.</text>
</comment>
<feature type="binding site" evidence="11">
    <location>
        <position position="169"/>
    </location>
    <ligand>
        <name>FMN</name>
        <dbReference type="ChEBI" id="CHEBI:58210"/>
    </ligand>
</feature>
<evidence type="ECO:0000256" key="7">
    <source>
        <dbReference type="ARBA" id="ARBA00022975"/>
    </source>
</evidence>
<dbReference type="Pfam" id="PF01180">
    <property type="entry name" value="DHO_dh"/>
    <property type="match status" value="1"/>
</dbReference>
<dbReference type="Gene3D" id="3.20.20.70">
    <property type="entry name" value="Aldolase class I"/>
    <property type="match status" value="1"/>
</dbReference>
<dbReference type="InterPro" id="IPR050074">
    <property type="entry name" value="DHO_dehydrogenase"/>
</dbReference>
<comment type="catalytic activity">
    <reaction evidence="10 11">
        <text>(S)-dihydroorotate + a quinone = orotate + a quinol</text>
        <dbReference type="Rhea" id="RHEA:30187"/>
        <dbReference type="ChEBI" id="CHEBI:24646"/>
        <dbReference type="ChEBI" id="CHEBI:30839"/>
        <dbReference type="ChEBI" id="CHEBI:30864"/>
        <dbReference type="ChEBI" id="CHEBI:132124"/>
        <dbReference type="EC" id="1.3.5.2"/>
    </reaction>
</comment>
<comment type="cofactor">
    <cofactor evidence="11">
        <name>FMN</name>
        <dbReference type="ChEBI" id="CHEBI:58210"/>
    </cofactor>
    <text evidence="11">Binds 1 FMN per subunit.</text>
</comment>
<gene>
    <name evidence="11" type="primary">pyrD</name>
    <name evidence="13" type="ORF">GO608_01685</name>
</gene>
<dbReference type="NCBIfam" id="NF003652">
    <property type="entry name" value="PRK05286.2-5"/>
    <property type="match status" value="1"/>
</dbReference>
<dbReference type="PIRSF" id="PIRSF000164">
    <property type="entry name" value="DHO_oxidase"/>
    <property type="match status" value="1"/>
</dbReference>
<feature type="binding site" evidence="11">
    <location>
        <begin position="59"/>
        <end position="63"/>
    </location>
    <ligand>
        <name>FMN</name>
        <dbReference type="ChEBI" id="CHEBI:58210"/>
    </ligand>
</feature>
<dbReference type="HAMAP" id="MF_00225">
    <property type="entry name" value="DHO_dh_type2"/>
    <property type="match status" value="1"/>
</dbReference>
<feature type="binding site" evidence="11">
    <location>
        <begin position="315"/>
        <end position="316"/>
    </location>
    <ligand>
        <name>FMN</name>
        <dbReference type="ChEBI" id="CHEBI:58210"/>
    </ligand>
</feature>
<dbReference type="GO" id="GO:0106430">
    <property type="term" value="F:dihydroorotate dehydrogenase (quinone) activity"/>
    <property type="evidence" value="ECO:0007669"/>
    <property type="project" value="UniProtKB-EC"/>
</dbReference>
<keyword evidence="7 11" id="KW-0665">Pyrimidine biosynthesis</keyword>
<feature type="binding site" evidence="11">
    <location>
        <position position="136"/>
    </location>
    <ligand>
        <name>FMN</name>
        <dbReference type="ChEBI" id="CHEBI:58210"/>
    </ligand>
</feature>
<evidence type="ECO:0000256" key="1">
    <source>
        <dbReference type="ARBA" id="ARBA00003125"/>
    </source>
</evidence>
<dbReference type="NCBIfam" id="NF003646">
    <property type="entry name" value="PRK05286.1-4"/>
    <property type="match status" value="1"/>
</dbReference>
<dbReference type="InterPro" id="IPR001295">
    <property type="entry name" value="Dihydroorotate_DH_CS"/>
</dbReference>
<dbReference type="PROSITE" id="PS00911">
    <property type="entry name" value="DHODEHASE_1"/>
    <property type="match status" value="1"/>
</dbReference>
<evidence type="ECO:0000256" key="10">
    <source>
        <dbReference type="ARBA" id="ARBA00048639"/>
    </source>
</evidence>
<feature type="domain" description="Dihydroorotate dehydrogenase catalytic" evidence="12">
    <location>
        <begin position="44"/>
        <end position="326"/>
    </location>
</feature>
<feature type="binding site" evidence="11">
    <location>
        <position position="83"/>
    </location>
    <ligand>
        <name>FMN</name>
        <dbReference type="ChEBI" id="CHEBI:58210"/>
    </ligand>
</feature>
<keyword evidence="6 11" id="KW-0288">FMN</keyword>
<evidence type="ECO:0000256" key="4">
    <source>
        <dbReference type="ARBA" id="ARBA00005359"/>
    </source>
</evidence>
<accession>A0ABX1MVR5</accession>
<evidence type="ECO:0000256" key="2">
    <source>
        <dbReference type="ARBA" id="ARBA00004370"/>
    </source>
</evidence>
<feature type="binding site" evidence="11">
    <location>
        <position position="294"/>
    </location>
    <ligand>
        <name>FMN</name>
        <dbReference type="ChEBI" id="CHEBI:58210"/>
    </ligand>
</feature>
<evidence type="ECO:0000256" key="3">
    <source>
        <dbReference type="ARBA" id="ARBA00005161"/>
    </source>
</evidence>
<proteinExistence type="inferred from homology"/>
<dbReference type="Proteomes" id="UP000601990">
    <property type="component" value="Unassembled WGS sequence"/>
</dbReference>
<dbReference type="CDD" id="cd04738">
    <property type="entry name" value="DHOD_2_like"/>
    <property type="match status" value="1"/>
</dbReference>
<reference evidence="13" key="1">
    <citation type="submission" date="2019-12" db="EMBL/GenBank/DDBJ databases">
        <title>Comparative genomics gives insights into the taxonomy of the Azoarcus-Aromatoleum group and reveals separate origins of nif in the plant-associated Azoarcus and non-plant-associated Aromatoleum sub-groups.</title>
        <authorList>
            <person name="Lafos M."/>
            <person name="Maluk M."/>
            <person name="Batista M."/>
            <person name="Junghare M."/>
            <person name="Carmona M."/>
            <person name="Faoro H."/>
            <person name="Cruz L.M."/>
            <person name="Battistoni F."/>
            <person name="De Souza E."/>
            <person name="Pedrosa F."/>
            <person name="Chen W.-M."/>
            <person name="Poole P.S."/>
            <person name="Dixon R.A."/>
            <person name="James E.K."/>
        </authorList>
    </citation>
    <scope>NUCLEOTIDE SEQUENCE</scope>
    <source>
        <strain evidence="13">U120</strain>
    </source>
</reference>
<evidence type="ECO:0000256" key="9">
    <source>
        <dbReference type="ARBA" id="ARBA00023136"/>
    </source>
</evidence>
<name>A0ABX1MVR5_9RHOO</name>
<keyword evidence="8 11" id="KW-0560">Oxidoreductase</keyword>
<protein>
    <recommendedName>
        <fullName evidence="11">Dihydroorotate dehydrogenase (quinone)</fullName>
        <ecNumber evidence="11">1.3.5.2</ecNumber>
    </recommendedName>
    <alternativeName>
        <fullName evidence="11">DHOdehase</fullName>
        <shortName evidence="11">DHOD</shortName>
        <shortName evidence="11">DHODase</shortName>
    </alternativeName>
    <alternativeName>
        <fullName evidence="11">Dihydroorotate oxidase</fullName>
    </alternativeName>
</protein>
<evidence type="ECO:0000256" key="11">
    <source>
        <dbReference type="HAMAP-Rule" id="MF_00225"/>
    </source>
</evidence>
<dbReference type="InterPro" id="IPR013785">
    <property type="entry name" value="Aldolase_TIM"/>
</dbReference>
<dbReference type="InterPro" id="IPR005720">
    <property type="entry name" value="Dihydroorotate_DH_cat"/>
</dbReference>
<comment type="subcellular location">
    <subcellularLocation>
        <location evidence="11">Cell membrane</location>
        <topology evidence="11">Peripheral membrane protein</topology>
    </subcellularLocation>
    <subcellularLocation>
        <location evidence="2">Membrane</location>
    </subcellularLocation>
</comment>
<evidence type="ECO:0000256" key="8">
    <source>
        <dbReference type="ARBA" id="ARBA00023002"/>
    </source>
</evidence>
<dbReference type="InterPro" id="IPR012135">
    <property type="entry name" value="Dihydroorotate_DH_1_2"/>
</dbReference>
<feature type="binding site" evidence="11">
    <location>
        <position position="174"/>
    </location>
    <ligand>
        <name>substrate</name>
    </ligand>
</feature>
<dbReference type="PANTHER" id="PTHR48109">
    <property type="entry name" value="DIHYDROOROTATE DEHYDROGENASE (QUINONE), MITOCHONDRIAL-RELATED"/>
    <property type="match status" value="1"/>
</dbReference>
<keyword evidence="14" id="KW-1185">Reference proteome</keyword>
<comment type="function">
    <text evidence="1 11">Catalyzes the conversion of dihydroorotate to orotate with quinone as electron acceptor.</text>
</comment>
<dbReference type="NCBIfam" id="NF003644">
    <property type="entry name" value="PRK05286.1-1"/>
    <property type="match status" value="1"/>
</dbReference>
<dbReference type="EMBL" id="WTVH01000002">
    <property type="protein sequence ID" value="NMF92045.1"/>
    <property type="molecule type" value="Genomic_DNA"/>
</dbReference>
<evidence type="ECO:0000313" key="14">
    <source>
        <dbReference type="Proteomes" id="UP000601990"/>
    </source>
</evidence>
<evidence type="ECO:0000256" key="5">
    <source>
        <dbReference type="ARBA" id="ARBA00022630"/>
    </source>
</evidence>
<keyword evidence="9 11" id="KW-0472">Membrane</keyword>
<sequence length="350" mass="37297">MLYDIARPLLFSLDPETAHELSLAALHFFGRVLPAGTPAESDPVDVMGLRFPNRIGLAAGLDKNGEAIDGLARLGFGFLEIGTITPRPQPGNPRPRMFRLPEVRAIINRMGFNNHGVDALVANVRAAKYRGILGINIGKNFDTPIERAADDYLACLDKVYPLASYVTVNISSPNTKNLRQLQGESELDDLLGRLKARQQQLADRHGRYVPLTLKIAPDLEPAQVTNIADALRRHRIDGVIATNTTIARDKVQGVRYAEQQGGLSGAPVFEASTAVVVQLSRALAGELPIIAAGGVLDGRGACAKLAAGASLVQVYSGLIYRGPSLIGECVRATTDFVVSGRAAASASFGA</sequence>
<feature type="binding site" evidence="11">
    <location>
        <position position="214"/>
    </location>
    <ligand>
        <name>FMN</name>
        <dbReference type="ChEBI" id="CHEBI:58210"/>
    </ligand>
</feature>
<feature type="binding site" evidence="11">
    <location>
        <begin position="243"/>
        <end position="244"/>
    </location>
    <ligand>
        <name>substrate</name>
    </ligand>
</feature>
<feature type="binding site" evidence="11">
    <location>
        <position position="242"/>
    </location>
    <ligand>
        <name>FMN</name>
        <dbReference type="ChEBI" id="CHEBI:58210"/>
    </ligand>
</feature>
<keyword evidence="5 11" id="KW-0285">Flavoprotein</keyword>
<organism evidence="13 14">
    <name type="scientific">Aromatoleum buckelii</name>
    <dbReference type="NCBI Taxonomy" id="200254"/>
    <lineage>
        <taxon>Bacteria</taxon>
        <taxon>Pseudomonadati</taxon>
        <taxon>Pseudomonadota</taxon>
        <taxon>Betaproteobacteria</taxon>
        <taxon>Rhodocyclales</taxon>
        <taxon>Rhodocyclaceae</taxon>
        <taxon>Aromatoleum</taxon>
    </lineage>
</organism>
<dbReference type="NCBIfam" id="NF003645">
    <property type="entry name" value="PRK05286.1-2"/>
    <property type="match status" value="1"/>
</dbReference>
<dbReference type="PROSITE" id="PS00912">
    <property type="entry name" value="DHODEHASE_2"/>
    <property type="match status" value="1"/>
</dbReference>
<dbReference type="NCBIfam" id="TIGR01036">
    <property type="entry name" value="pyrD_sub2"/>
    <property type="match status" value="1"/>
</dbReference>
<dbReference type="RefSeq" id="WP_169197378.1">
    <property type="nucleotide sequence ID" value="NZ_WTVH02000009.1"/>
</dbReference>
<comment type="caution">
    <text evidence="13">The sequence shown here is derived from an EMBL/GenBank/DDBJ whole genome shotgun (WGS) entry which is preliminary data.</text>
</comment>
<keyword evidence="11" id="KW-1003">Cell membrane</keyword>
<evidence type="ECO:0000259" key="12">
    <source>
        <dbReference type="Pfam" id="PF01180"/>
    </source>
</evidence>
<evidence type="ECO:0000313" key="13">
    <source>
        <dbReference type="EMBL" id="NMF92045.1"/>
    </source>
</evidence>
<feature type="binding site" evidence="11">
    <location>
        <position position="265"/>
    </location>
    <ligand>
        <name>FMN</name>
        <dbReference type="ChEBI" id="CHEBI:58210"/>
    </ligand>
</feature>
<comment type="subunit">
    <text evidence="11">Monomer.</text>
</comment>